<reference evidence="3 4" key="1">
    <citation type="submission" date="2014-11" db="EMBL/GenBank/DDBJ databases">
        <authorList>
            <person name="Zhu J."/>
            <person name="Qi W."/>
            <person name="Song R."/>
        </authorList>
    </citation>
    <scope>NUCLEOTIDE SEQUENCE [LARGE SCALE GENOMIC DNA]</scope>
</reference>
<evidence type="ECO:0000313" key="3">
    <source>
        <dbReference type="EMBL" id="CEM29608.1"/>
    </source>
</evidence>
<feature type="compositionally biased region" description="Gly residues" evidence="2">
    <location>
        <begin position="482"/>
        <end position="495"/>
    </location>
</feature>
<dbReference type="EMBL" id="CDMY01000677">
    <property type="protein sequence ID" value="CEM29608.1"/>
    <property type="molecule type" value="Genomic_DNA"/>
</dbReference>
<feature type="region of interest" description="Disordered" evidence="2">
    <location>
        <begin position="27"/>
        <end position="60"/>
    </location>
</feature>
<feature type="region of interest" description="Disordered" evidence="2">
    <location>
        <begin position="382"/>
        <end position="436"/>
    </location>
</feature>
<accession>A0A0G4GID4</accession>
<feature type="compositionally biased region" description="Gly residues" evidence="2">
    <location>
        <begin position="424"/>
        <end position="434"/>
    </location>
</feature>
<dbReference type="InParanoid" id="A0A0G4GID4"/>
<dbReference type="Gene3D" id="1.10.287.1490">
    <property type="match status" value="1"/>
</dbReference>
<keyword evidence="4" id="KW-1185">Reference proteome</keyword>
<feature type="region of interest" description="Disordered" evidence="2">
    <location>
        <begin position="476"/>
        <end position="495"/>
    </location>
</feature>
<dbReference type="SUPFAM" id="SSF90257">
    <property type="entry name" value="Myosin rod fragments"/>
    <property type="match status" value="1"/>
</dbReference>
<dbReference type="Proteomes" id="UP000041254">
    <property type="component" value="Unassembled WGS sequence"/>
</dbReference>
<keyword evidence="1" id="KW-0175">Coiled coil</keyword>
<evidence type="ECO:0000256" key="1">
    <source>
        <dbReference type="SAM" id="Coils"/>
    </source>
</evidence>
<protein>
    <submittedName>
        <fullName evidence="3">Uncharacterized protein</fullName>
    </submittedName>
</protein>
<proteinExistence type="predicted"/>
<evidence type="ECO:0000313" key="4">
    <source>
        <dbReference type="Proteomes" id="UP000041254"/>
    </source>
</evidence>
<gene>
    <name evidence="3" type="ORF">Vbra_17856</name>
</gene>
<feature type="coiled-coil region" evidence="1">
    <location>
        <begin position="106"/>
        <end position="225"/>
    </location>
</feature>
<evidence type="ECO:0000256" key="2">
    <source>
        <dbReference type="SAM" id="MobiDB-lite"/>
    </source>
</evidence>
<name>A0A0G4GID4_VITBC</name>
<sequence>MASRPARSSFDVDARLDAALQEIQLLESLDSPRRLPEGANSIMNGPASAVGGGGPTAAAAAETRSLPLPPLTPPVAERASPGSALAVLPSRAENVRRADTACVRALRKAQETIRAIQDERERLTGKLTKECDRLAGENSQLSNTLDRTQSALSECQEEKRHMAAEIDELRARLHQAESERGDLRERNQYMEREQKSFRLRMEQSARELKQRVEDAERFNSEMSESHRLTQVRCKELTQTLHACIRERCQLLKLVSDVLETSIDLFYNPTPFFKAHVREVSNGRRPSSVFVGAGSRRGKYPTVRLVPKADEPPIKGRMLGEIGAVVAALEREMHETAVEFHAMLRRMQDEADRNTQLVALCPDHPSAEAILVVLDEVNRRADRRLADRPATSPSLPPQRPKFGERGQQRRGKSAGPRVERESGDGRAGGDGGGVVPRGALLGERIDWGSERESFHALAKAMETKWAQLQKLHKVSNQAAQKQRGGGAGGGCGGYCR</sequence>
<dbReference type="VEuPathDB" id="CryptoDB:Vbra_17856"/>
<organism evidence="3 4">
    <name type="scientific">Vitrella brassicaformis (strain CCMP3155)</name>
    <dbReference type="NCBI Taxonomy" id="1169540"/>
    <lineage>
        <taxon>Eukaryota</taxon>
        <taxon>Sar</taxon>
        <taxon>Alveolata</taxon>
        <taxon>Colpodellida</taxon>
        <taxon>Vitrellaceae</taxon>
        <taxon>Vitrella</taxon>
    </lineage>
</organism>
<dbReference type="AlphaFoldDB" id="A0A0G4GID4"/>